<gene>
    <name evidence="2" type="ORF">VFPFJ_07882</name>
</gene>
<name>A0A179H7H2_PURLI</name>
<dbReference type="Proteomes" id="UP000078340">
    <property type="component" value="Unassembled WGS sequence"/>
</dbReference>
<comment type="caution">
    <text evidence="2">The sequence shown here is derived from an EMBL/GenBank/DDBJ whole genome shotgun (WGS) entry which is preliminary data.</text>
</comment>
<evidence type="ECO:0000313" key="3">
    <source>
        <dbReference type="Proteomes" id="UP000078340"/>
    </source>
</evidence>
<proteinExistence type="predicted"/>
<dbReference type="AlphaFoldDB" id="A0A179H7H2"/>
<evidence type="ECO:0000313" key="2">
    <source>
        <dbReference type="EMBL" id="OAQ85493.1"/>
    </source>
</evidence>
<evidence type="ECO:0000256" key="1">
    <source>
        <dbReference type="SAM" id="MobiDB-lite"/>
    </source>
</evidence>
<feature type="region of interest" description="Disordered" evidence="1">
    <location>
        <begin position="1"/>
        <end position="27"/>
    </location>
</feature>
<accession>A0A179H7H2</accession>
<protein>
    <submittedName>
        <fullName evidence="2">Uncharacterized protein</fullName>
    </submittedName>
</protein>
<organism evidence="2 3">
    <name type="scientific">Purpureocillium lilacinum</name>
    <name type="common">Paecilomyces lilacinus</name>
    <dbReference type="NCBI Taxonomy" id="33203"/>
    <lineage>
        <taxon>Eukaryota</taxon>
        <taxon>Fungi</taxon>
        <taxon>Dikarya</taxon>
        <taxon>Ascomycota</taxon>
        <taxon>Pezizomycotina</taxon>
        <taxon>Sordariomycetes</taxon>
        <taxon>Hypocreomycetidae</taxon>
        <taxon>Hypocreales</taxon>
        <taxon>Ophiocordycipitaceae</taxon>
        <taxon>Purpureocillium</taxon>
    </lineage>
</organism>
<sequence length="111" mass="12005">MQTTQRQPGPPGRLVEPSDSAARMSSESIEAASMRRWMGWHAAVEPCTGIHHYHGIWAFGHGLSRPATAEDAATYPDSSLPSSRGTVRPCVRPVASSAQRYTMATQPRTAS</sequence>
<dbReference type="EMBL" id="LSBI01000007">
    <property type="protein sequence ID" value="OAQ85493.1"/>
    <property type="molecule type" value="Genomic_DNA"/>
</dbReference>
<reference evidence="2 3" key="1">
    <citation type="submission" date="2016-02" db="EMBL/GenBank/DDBJ databases">
        <title>Biosynthesis of antibiotic leucinostatins and their inhibition on Phytophthora in bio-control Purpureocillium lilacinum.</title>
        <authorList>
            <person name="Wang G."/>
            <person name="Liu Z."/>
            <person name="Lin R."/>
            <person name="Li E."/>
            <person name="Mao Z."/>
            <person name="Ling J."/>
            <person name="Yin W."/>
            <person name="Xie B."/>
        </authorList>
    </citation>
    <scope>NUCLEOTIDE SEQUENCE [LARGE SCALE GENOMIC DNA]</scope>
    <source>
        <strain evidence="2">PLFJ-1</strain>
    </source>
</reference>